<dbReference type="Proteomes" id="UP000800092">
    <property type="component" value="Unassembled WGS sequence"/>
</dbReference>
<accession>A0A6A6H0W6</accession>
<evidence type="ECO:0000313" key="3">
    <source>
        <dbReference type="Proteomes" id="UP000800092"/>
    </source>
</evidence>
<feature type="compositionally biased region" description="Acidic residues" evidence="1">
    <location>
        <begin position="405"/>
        <end position="417"/>
    </location>
</feature>
<dbReference type="AlphaFoldDB" id="A0A6A6H0W6"/>
<evidence type="ECO:0000256" key="1">
    <source>
        <dbReference type="SAM" id="MobiDB-lite"/>
    </source>
</evidence>
<protein>
    <submittedName>
        <fullName evidence="2">Uncharacterized protein</fullName>
    </submittedName>
</protein>
<name>A0A6A6H0W6_VIRVR</name>
<sequence length="799" mass="88659">MAKPNLDISASSLNLVRALIDFPLTGSLAEAGQETYKWLVRQSIDEAGFNACRDLAASLAYPNESGMELQKHIEAADRQILKQLKKAPLQLVVSGSLGRLIGRDPETVYIVTTVSTMTRYRDPESVASMLCSMILDRGGHEKEVAFRYDIHRAPMKAIISKIVDSVYINVVNTGKNLPDLPEELRQFHKHLLDDRTFAGIVMGVQRAEGDVTIRSQRFLADLSAWLFFHFDGTFEISVQNRIILTSELGSGNRVVRLIVNKSCAEASTSCWEEDNSVEASVTTGDKFTTFLRGSADSSYRARSFARQPFYHLEDLMTGPRGTKVALLKRAEMNSVTHAAKMVMTWIFEIPLEPWNTNDGLCFALDLTGVDKTRVVGDLFVRYPQLLQLHTGEVTIPGPVFRKTEDDDNTSNSEEIEEESGRPKDKVTTAGKIVTYFPVLQDVMEAIQKRCSCRQCKSAADLDNCKPGCLRDAAMTHFLLLLGHAVSDAVGGVDASGLSNPTDQVRCMTALFDEIIQLQWIQWPTVFALGACIVSGIAYSEFGRRHLDGAESGSSQWAAVQYGSFVAAASWLDIAQDQERIKPFALDILEGTIQGVPDDCGLVRCERMTTDLSTLFAEGKSEDDAPSMAGWSLIKDLDTVDANVFTAVFREDTHLYRLMTTVQSGSYIRIVDPSTVARGVLHARRPHCGHKNLHESTGIERQSKVHDFDYALGHWNSEKPPALGNIIVMSKTLDSLVKVNTLLSLSFNGGYCILRDAEHCCVKCALKALEGSKSWDFERIVSYRRTDRRQLGVRRRAGDT</sequence>
<feature type="region of interest" description="Disordered" evidence="1">
    <location>
        <begin position="397"/>
        <end position="424"/>
    </location>
</feature>
<gene>
    <name evidence="2" type="ORF">EV356DRAFT_506706</name>
</gene>
<dbReference type="EMBL" id="ML991824">
    <property type="protein sequence ID" value="KAF2231665.1"/>
    <property type="molecule type" value="Genomic_DNA"/>
</dbReference>
<keyword evidence="3" id="KW-1185">Reference proteome</keyword>
<dbReference type="OrthoDB" id="3526561at2759"/>
<organism evidence="2 3">
    <name type="scientific">Viridothelium virens</name>
    <name type="common">Speckled blister lichen</name>
    <name type="synonym">Trypethelium virens</name>
    <dbReference type="NCBI Taxonomy" id="1048519"/>
    <lineage>
        <taxon>Eukaryota</taxon>
        <taxon>Fungi</taxon>
        <taxon>Dikarya</taxon>
        <taxon>Ascomycota</taxon>
        <taxon>Pezizomycotina</taxon>
        <taxon>Dothideomycetes</taxon>
        <taxon>Dothideomycetes incertae sedis</taxon>
        <taxon>Trypetheliales</taxon>
        <taxon>Trypetheliaceae</taxon>
        <taxon>Viridothelium</taxon>
    </lineage>
</organism>
<reference evidence="2" key="1">
    <citation type="journal article" date="2020" name="Stud. Mycol.">
        <title>101 Dothideomycetes genomes: a test case for predicting lifestyles and emergence of pathogens.</title>
        <authorList>
            <person name="Haridas S."/>
            <person name="Albert R."/>
            <person name="Binder M."/>
            <person name="Bloem J."/>
            <person name="Labutti K."/>
            <person name="Salamov A."/>
            <person name="Andreopoulos B."/>
            <person name="Baker S."/>
            <person name="Barry K."/>
            <person name="Bills G."/>
            <person name="Bluhm B."/>
            <person name="Cannon C."/>
            <person name="Castanera R."/>
            <person name="Culley D."/>
            <person name="Daum C."/>
            <person name="Ezra D."/>
            <person name="Gonzalez J."/>
            <person name="Henrissat B."/>
            <person name="Kuo A."/>
            <person name="Liang C."/>
            <person name="Lipzen A."/>
            <person name="Lutzoni F."/>
            <person name="Magnuson J."/>
            <person name="Mondo S."/>
            <person name="Nolan M."/>
            <person name="Ohm R."/>
            <person name="Pangilinan J."/>
            <person name="Park H.-J."/>
            <person name="Ramirez L."/>
            <person name="Alfaro M."/>
            <person name="Sun H."/>
            <person name="Tritt A."/>
            <person name="Yoshinaga Y."/>
            <person name="Zwiers L.-H."/>
            <person name="Turgeon B."/>
            <person name="Goodwin S."/>
            <person name="Spatafora J."/>
            <person name="Crous P."/>
            <person name="Grigoriev I."/>
        </authorList>
    </citation>
    <scope>NUCLEOTIDE SEQUENCE</scope>
    <source>
        <strain evidence="2">Tuck. ex Michener</strain>
    </source>
</reference>
<evidence type="ECO:0000313" key="2">
    <source>
        <dbReference type="EMBL" id="KAF2231665.1"/>
    </source>
</evidence>
<proteinExistence type="predicted"/>